<name>A0A399D6Z3_9BACT</name>
<dbReference type="EMBL" id="QWET01000001">
    <property type="protein sequence ID" value="RIH67236.1"/>
    <property type="molecule type" value="Genomic_DNA"/>
</dbReference>
<accession>A0A399D6Z3</accession>
<comment type="caution">
    <text evidence="1">The sequence shown here is derived from an EMBL/GenBank/DDBJ whole genome shotgun (WGS) entry which is preliminary data.</text>
</comment>
<evidence type="ECO:0000313" key="1">
    <source>
        <dbReference type="EMBL" id="RIH67236.1"/>
    </source>
</evidence>
<dbReference type="Proteomes" id="UP000266441">
    <property type="component" value="Unassembled WGS sequence"/>
</dbReference>
<evidence type="ECO:0000313" key="2">
    <source>
        <dbReference type="Proteomes" id="UP000266441"/>
    </source>
</evidence>
<sequence>MRTAFKFAVKDIFFSGNQLPVNSGSSFTHPGYSCHIRLPGDVCFSKMKRFLPSYLFHYKAEYLFSGTVSFAWETVSVFV</sequence>
<proteinExistence type="predicted"/>
<organism evidence="1 2">
    <name type="scientific">Mariniphaga sediminis</name>
    <dbReference type="NCBI Taxonomy" id="1628158"/>
    <lineage>
        <taxon>Bacteria</taxon>
        <taxon>Pseudomonadati</taxon>
        <taxon>Bacteroidota</taxon>
        <taxon>Bacteroidia</taxon>
        <taxon>Marinilabiliales</taxon>
        <taxon>Prolixibacteraceae</taxon>
        <taxon>Mariniphaga</taxon>
    </lineage>
</organism>
<keyword evidence="2" id="KW-1185">Reference proteome</keyword>
<dbReference type="AlphaFoldDB" id="A0A399D6Z3"/>
<reference evidence="1 2" key="1">
    <citation type="journal article" date="2015" name="Int. J. Syst. Evol. Microbiol.">
        <title>Mariniphaga sediminis sp. nov., isolated from coastal sediment.</title>
        <authorList>
            <person name="Wang F.Q."/>
            <person name="Shen Q.Y."/>
            <person name="Chen G.J."/>
            <person name="Du Z.J."/>
        </authorList>
    </citation>
    <scope>NUCLEOTIDE SEQUENCE [LARGE SCALE GENOMIC DNA]</scope>
    <source>
        <strain evidence="1 2">SY21</strain>
    </source>
</reference>
<protein>
    <submittedName>
        <fullName evidence="1">Uncharacterized protein</fullName>
    </submittedName>
</protein>
<gene>
    <name evidence="1" type="ORF">D1164_02095</name>
</gene>